<sequence>MKQIKIILLFSILGLISCKNEKKHSTTANTEEIDIQFIKQGEVYLKNEADTLKIIDAEFAENNNTRRIGLMNRSSLGENEGMLFIFDEDNSSSFWMKNTRIPLDILFFDKDSILINYHENARPYETKIQYGANANYRFVLEVNGGKAKTWGVEPSKTKISYSKN</sequence>
<dbReference type="Proteomes" id="UP000262142">
    <property type="component" value="Unassembled WGS sequence"/>
</dbReference>
<dbReference type="Pfam" id="PF02643">
    <property type="entry name" value="DUF192"/>
    <property type="match status" value="1"/>
</dbReference>
<dbReference type="InterPro" id="IPR003795">
    <property type="entry name" value="DUF192"/>
</dbReference>
<organism evidence="1 2">
    <name type="scientific">Candidatus Ornithobacterium hominis</name>
    <dbReference type="NCBI Taxonomy" id="2497989"/>
    <lineage>
        <taxon>Bacteria</taxon>
        <taxon>Pseudomonadati</taxon>
        <taxon>Bacteroidota</taxon>
        <taxon>Flavobacteriia</taxon>
        <taxon>Flavobacteriales</taxon>
        <taxon>Weeksellaceae</taxon>
        <taxon>Ornithobacterium</taxon>
    </lineage>
</organism>
<accession>A0A383U353</accession>
<dbReference type="RefSeq" id="WP_119058378.1">
    <property type="nucleotide sequence ID" value="NZ_OX579588.1"/>
</dbReference>
<gene>
    <name evidence="1" type="ORF">SAMEA104719789_01472</name>
</gene>
<dbReference type="PANTHER" id="PTHR37953">
    <property type="entry name" value="UPF0127 PROTEIN MJ1496"/>
    <property type="match status" value="1"/>
</dbReference>
<dbReference type="OrthoDB" id="5526466at2"/>
<dbReference type="Gene3D" id="2.60.120.1140">
    <property type="entry name" value="Protein of unknown function DUF192"/>
    <property type="match status" value="1"/>
</dbReference>
<dbReference type="PANTHER" id="PTHR37953:SF1">
    <property type="entry name" value="UPF0127 PROTEIN MJ1496"/>
    <property type="match status" value="1"/>
</dbReference>
<dbReference type="AlphaFoldDB" id="A0A383U353"/>
<evidence type="ECO:0000313" key="1">
    <source>
        <dbReference type="EMBL" id="SZD74017.1"/>
    </source>
</evidence>
<name>A0A383U353_9FLAO</name>
<keyword evidence="2" id="KW-1185">Reference proteome</keyword>
<evidence type="ECO:0000313" key="2">
    <source>
        <dbReference type="Proteomes" id="UP000262142"/>
    </source>
</evidence>
<dbReference type="PROSITE" id="PS51257">
    <property type="entry name" value="PROKAR_LIPOPROTEIN"/>
    <property type="match status" value="1"/>
</dbReference>
<protein>
    <submittedName>
        <fullName evidence="1">Uncharacterized ACR, COG1430</fullName>
    </submittedName>
</protein>
<dbReference type="InterPro" id="IPR038695">
    <property type="entry name" value="Saro_0823-like_sf"/>
</dbReference>
<dbReference type="EMBL" id="UNSC01000007">
    <property type="protein sequence ID" value="SZD74017.1"/>
    <property type="molecule type" value="Genomic_DNA"/>
</dbReference>
<proteinExistence type="predicted"/>
<reference evidence="1 2" key="1">
    <citation type="submission" date="2018-09" db="EMBL/GenBank/DDBJ databases">
        <authorList>
            <consortium name="Pathogen Informatics"/>
        </authorList>
    </citation>
    <scope>NUCLEOTIDE SEQUENCE [LARGE SCALE GENOMIC DNA]</scope>
    <source>
        <strain evidence="1 2">OH-22767</strain>
    </source>
</reference>